<protein>
    <recommendedName>
        <fullName evidence="5">Rubisco LSMT substrate-binding domain-containing protein</fullName>
    </recommendedName>
</protein>
<dbReference type="Gene3D" id="3.90.1420.10">
    <property type="entry name" value="Rubisco LSMT, substrate-binding domain"/>
    <property type="match status" value="1"/>
</dbReference>
<dbReference type="InterPro" id="IPR046341">
    <property type="entry name" value="SET_dom_sf"/>
</dbReference>
<dbReference type="GO" id="GO:0016279">
    <property type="term" value="F:protein-lysine N-methyltransferase activity"/>
    <property type="evidence" value="ECO:0007669"/>
    <property type="project" value="TreeGrafter"/>
</dbReference>
<dbReference type="AlphaFoldDB" id="A0A7S0TCT0"/>
<dbReference type="InterPro" id="IPR036464">
    <property type="entry name" value="Rubisco_LSMT_subst-bd_sf"/>
</dbReference>
<evidence type="ECO:0000256" key="2">
    <source>
        <dbReference type="ARBA" id="ARBA00022679"/>
    </source>
</evidence>
<dbReference type="GO" id="GO:0032259">
    <property type="term" value="P:methylation"/>
    <property type="evidence" value="ECO:0007669"/>
    <property type="project" value="UniProtKB-KW"/>
</dbReference>
<sequence>MRTRVLKSSSTSSTPVSTVLARLFDVASASAEVLSADADADGCGGSRDDAYAQDELALELLRHKTRGVRGEFHAYIESMPKSYNLLHSWSEEEMAALQDARATVLARERKQDMERAFERVKTTVREILGDSVACEHDARAAYVWARDTVSSRAVSVPFHRAGALTPMGDMFNYAPHDPPVLLDVHGAPMFDAREDTTETERSRDADDDAPIPGDGAYVEGVGFTFRSAAQPQGRRGVRAGEEIFVCYGEYTNLELLELYGFTLAPDENPQDAYVLDVRVSDADSAPLKVFVGGFAWNDLADVRIAIAMKRPRKNEKYLRDIARRGGALGAEEELETFEAIRDAAATALLSFPTTAKADLDTVESEAFVTMSENMQLAMTWRLGIKRIIQRAYKWADARASDARTATVSARVANISLPYVAKGRR</sequence>
<reference evidence="4" key="1">
    <citation type="submission" date="2021-01" db="EMBL/GenBank/DDBJ databases">
        <authorList>
            <person name="Corre E."/>
            <person name="Pelletier E."/>
            <person name="Niang G."/>
            <person name="Scheremetjew M."/>
            <person name="Finn R."/>
            <person name="Kale V."/>
            <person name="Holt S."/>
            <person name="Cochrane G."/>
            <person name="Meng A."/>
            <person name="Brown T."/>
            <person name="Cohen L."/>
        </authorList>
    </citation>
    <scope>NUCLEOTIDE SEQUENCE</scope>
    <source>
        <strain evidence="4">Clade-D-RCC2573</strain>
    </source>
</reference>
<dbReference type="SUPFAM" id="SSF81822">
    <property type="entry name" value="RuBisCo LSMT C-terminal, substrate-binding domain"/>
    <property type="match status" value="1"/>
</dbReference>
<keyword evidence="1" id="KW-0489">Methyltransferase</keyword>
<name>A0A7S0TCT0_9CHLO</name>
<dbReference type="Gene3D" id="3.90.1410.10">
    <property type="entry name" value="set domain protein methyltransferase, domain 1"/>
    <property type="match status" value="1"/>
</dbReference>
<dbReference type="SUPFAM" id="SSF82199">
    <property type="entry name" value="SET domain"/>
    <property type="match status" value="1"/>
</dbReference>
<dbReference type="PANTHER" id="PTHR13271:SF91">
    <property type="entry name" value="PROTEIN SET DOMAIN GROUP 40"/>
    <property type="match status" value="1"/>
</dbReference>
<accession>A0A7S0TCT0</accession>
<organism evidence="4">
    <name type="scientific">Ostreococcus mediterraneus</name>
    <dbReference type="NCBI Taxonomy" id="1486918"/>
    <lineage>
        <taxon>Eukaryota</taxon>
        <taxon>Viridiplantae</taxon>
        <taxon>Chlorophyta</taxon>
        <taxon>Mamiellophyceae</taxon>
        <taxon>Mamiellales</taxon>
        <taxon>Bathycoccaceae</taxon>
        <taxon>Ostreococcus</taxon>
    </lineage>
</organism>
<evidence type="ECO:0000256" key="3">
    <source>
        <dbReference type="ARBA" id="ARBA00022691"/>
    </source>
</evidence>
<evidence type="ECO:0000256" key="1">
    <source>
        <dbReference type="ARBA" id="ARBA00022603"/>
    </source>
</evidence>
<gene>
    <name evidence="4" type="ORF">OMED0936_LOCUS1093</name>
</gene>
<dbReference type="EMBL" id="HBFF01001360">
    <property type="protein sequence ID" value="CAD8728379.1"/>
    <property type="molecule type" value="Transcribed_RNA"/>
</dbReference>
<dbReference type="InterPro" id="IPR050600">
    <property type="entry name" value="SETD3_SETD6_MTase"/>
</dbReference>
<evidence type="ECO:0000313" key="4">
    <source>
        <dbReference type="EMBL" id="CAD8728379.1"/>
    </source>
</evidence>
<dbReference type="PANTHER" id="PTHR13271">
    <property type="entry name" value="UNCHARACTERIZED PUTATIVE METHYLTRANSFERASE"/>
    <property type="match status" value="1"/>
</dbReference>
<keyword evidence="2" id="KW-0808">Transferase</keyword>
<dbReference type="CDD" id="cd10527">
    <property type="entry name" value="SET_LSMT"/>
    <property type="match status" value="1"/>
</dbReference>
<evidence type="ECO:0008006" key="5">
    <source>
        <dbReference type="Google" id="ProtNLM"/>
    </source>
</evidence>
<proteinExistence type="predicted"/>
<keyword evidence="3" id="KW-0949">S-adenosyl-L-methionine</keyword>